<evidence type="ECO:0000256" key="4">
    <source>
        <dbReference type="ARBA" id="ARBA00029885"/>
    </source>
</evidence>
<dbReference type="Proteomes" id="UP000277928">
    <property type="component" value="Unassembled WGS sequence"/>
</dbReference>
<sequence>MSISAEADEGKNADNTKVSISMGDFKFKEILGEDAARKVAFVLLDAVNDCSNQAVLIVEKTPFPVNEEDWNTIVSNCSLKIVSTNDIYSNLTLFPPEKFAGIKTTLINPCTEKHILKYRDQKRYVIHETWDDYKSITLPYLEEHQFTLKWIFNLLEHKAEVDRVIFDDPDRQNGFVLALDIKWDGKNLANLYVLAIIRRKGIKSIRRPVY</sequence>
<reference evidence="7 8" key="1">
    <citation type="submission" date="2018-08" db="EMBL/GenBank/DDBJ databases">
        <authorList>
            <person name="Laetsch R D."/>
            <person name="Stevens L."/>
            <person name="Kumar S."/>
            <person name="Blaxter L. M."/>
        </authorList>
    </citation>
    <scope>NUCLEOTIDE SEQUENCE [LARGE SCALE GENOMIC DNA]</scope>
</reference>
<dbReference type="GO" id="GO:0140932">
    <property type="term" value="F:5'-(N(7)-methyl 5'-triphosphoguanosine)-[mRNA] diphosphatase activity"/>
    <property type="evidence" value="ECO:0007669"/>
    <property type="project" value="UniProtKB-EC"/>
</dbReference>
<dbReference type="PANTHER" id="PTHR12978:SF0">
    <property type="entry name" value="M7GPPPX DIPHOSPHATASE"/>
    <property type="match status" value="1"/>
</dbReference>
<dbReference type="SUPFAM" id="SSF54197">
    <property type="entry name" value="HIT-like"/>
    <property type="match status" value="1"/>
</dbReference>
<comment type="similarity">
    <text evidence="1">Belongs to the HIT family.</text>
</comment>
<comment type="catalytic activity">
    <reaction evidence="6">
        <text>a 5'-end (N(7)-methyl 5'-triphosphoguanosine)-ribonucleoside in mRNA + H2O = N(7)-methyl-GMP + a 5'-end diphospho-ribonucleoside in mRNA + 2 H(+)</text>
        <dbReference type="Rhea" id="RHEA:65388"/>
        <dbReference type="Rhea" id="RHEA-COMP:17165"/>
        <dbReference type="Rhea" id="RHEA-COMP:17167"/>
        <dbReference type="ChEBI" id="CHEBI:15377"/>
        <dbReference type="ChEBI" id="CHEBI:15378"/>
        <dbReference type="ChEBI" id="CHEBI:58285"/>
        <dbReference type="ChEBI" id="CHEBI:156461"/>
        <dbReference type="ChEBI" id="CHEBI:167616"/>
        <dbReference type="EC" id="3.6.1.59"/>
    </reaction>
</comment>
<name>A0A3P6TQD0_LITSI</name>
<dbReference type="Pfam" id="PF05652">
    <property type="entry name" value="DcpS"/>
    <property type="match status" value="1"/>
</dbReference>
<dbReference type="EC" id="3.6.1.59" evidence="2"/>
<dbReference type="Gene3D" id="3.30.428.10">
    <property type="entry name" value="HIT-like"/>
    <property type="match status" value="1"/>
</dbReference>
<protein>
    <recommendedName>
        <fullName evidence="3">m7GpppX diphosphatase</fullName>
        <ecNumber evidence="2">3.6.1.59</ecNumber>
    </recommendedName>
    <alternativeName>
        <fullName evidence="5">Decapping scavenger enzyme</fullName>
    </alternativeName>
    <alternativeName>
        <fullName evidence="4">Scavenger mRNA-decapping enzyme DcpS</fullName>
    </alternativeName>
</protein>
<dbReference type="PANTHER" id="PTHR12978">
    <property type="entry name" value="HISTIDINE TRIAD HIT PROTEIN MEMBER"/>
    <property type="match status" value="1"/>
</dbReference>
<dbReference type="InterPro" id="IPR008594">
    <property type="entry name" value="DcpS/DCS2"/>
</dbReference>
<organism evidence="7 8">
    <name type="scientific">Litomosoides sigmodontis</name>
    <name type="common">Filarial nematode worm</name>
    <dbReference type="NCBI Taxonomy" id="42156"/>
    <lineage>
        <taxon>Eukaryota</taxon>
        <taxon>Metazoa</taxon>
        <taxon>Ecdysozoa</taxon>
        <taxon>Nematoda</taxon>
        <taxon>Chromadorea</taxon>
        <taxon>Rhabditida</taxon>
        <taxon>Spirurina</taxon>
        <taxon>Spiruromorpha</taxon>
        <taxon>Filarioidea</taxon>
        <taxon>Onchocercidae</taxon>
        <taxon>Litomosoides</taxon>
    </lineage>
</organism>
<dbReference type="GO" id="GO:0005634">
    <property type="term" value="C:nucleus"/>
    <property type="evidence" value="ECO:0007669"/>
    <property type="project" value="TreeGrafter"/>
</dbReference>
<evidence type="ECO:0000256" key="6">
    <source>
        <dbReference type="ARBA" id="ARBA00048222"/>
    </source>
</evidence>
<dbReference type="Pfam" id="PF11969">
    <property type="entry name" value="DcpS_C"/>
    <property type="match status" value="1"/>
</dbReference>
<evidence type="ECO:0000313" key="8">
    <source>
        <dbReference type="Proteomes" id="UP000277928"/>
    </source>
</evidence>
<dbReference type="InterPro" id="IPR011145">
    <property type="entry name" value="Scavenger_mRNA_decap_enz_N"/>
</dbReference>
<dbReference type="SUPFAM" id="SSF102860">
    <property type="entry name" value="mRNA decapping enzyme DcpS N-terminal domain"/>
    <property type="match status" value="1"/>
</dbReference>
<dbReference type="AlphaFoldDB" id="A0A3P6TQD0"/>
<gene>
    <name evidence="7" type="ORF">NLS_LOCUS7201</name>
</gene>
<dbReference type="GO" id="GO:0000932">
    <property type="term" value="C:P-body"/>
    <property type="evidence" value="ECO:0007669"/>
    <property type="project" value="TreeGrafter"/>
</dbReference>
<keyword evidence="8" id="KW-1185">Reference proteome</keyword>
<dbReference type="EMBL" id="UYRX01000709">
    <property type="protein sequence ID" value="VDK85589.1"/>
    <property type="molecule type" value="Genomic_DNA"/>
</dbReference>
<proteinExistence type="inferred from homology"/>
<accession>A0A3P6TQD0</accession>
<dbReference type="OrthoDB" id="10264956at2759"/>
<dbReference type="OMA" id="GHKEVED"/>
<evidence type="ECO:0000256" key="3">
    <source>
        <dbReference type="ARBA" id="ARBA00015636"/>
    </source>
</evidence>
<dbReference type="Gene3D" id="3.30.2240.10">
    <property type="entry name" value="mRNA decapping enzyme DcpS N-terminal domain"/>
    <property type="match status" value="1"/>
</dbReference>
<evidence type="ECO:0000256" key="1">
    <source>
        <dbReference type="ARBA" id="ARBA00010208"/>
    </source>
</evidence>
<dbReference type="GO" id="GO:0000340">
    <property type="term" value="F:RNA 7-methylguanosine cap binding"/>
    <property type="evidence" value="ECO:0007669"/>
    <property type="project" value="TreeGrafter"/>
</dbReference>
<evidence type="ECO:0000256" key="5">
    <source>
        <dbReference type="ARBA" id="ARBA00030609"/>
    </source>
</evidence>
<dbReference type="STRING" id="42156.A0A3P6TQD0"/>
<dbReference type="GO" id="GO:0000290">
    <property type="term" value="P:deadenylation-dependent decapping of nuclear-transcribed mRNA"/>
    <property type="evidence" value="ECO:0007669"/>
    <property type="project" value="InterPro"/>
</dbReference>
<evidence type="ECO:0000313" key="7">
    <source>
        <dbReference type="EMBL" id="VDK85589.1"/>
    </source>
</evidence>
<dbReference type="Gene3D" id="3.30.200.40">
    <property type="entry name" value="Scavenger mRNA decapping enzyme, N-terminal domain"/>
    <property type="match status" value="1"/>
</dbReference>
<evidence type="ECO:0000256" key="2">
    <source>
        <dbReference type="ARBA" id="ARBA00012520"/>
    </source>
</evidence>
<dbReference type="InterPro" id="IPR036265">
    <property type="entry name" value="HIT-like_sf"/>
</dbReference>